<keyword evidence="2" id="KW-1185">Reference proteome</keyword>
<dbReference type="InterPro" id="IPR039196">
    <property type="entry name" value="Fmc1"/>
</dbReference>
<reference evidence="1 2" key="1">
    <citation type="submission" date="2018-03" db="EMBL/GenBank/DDBJ databases">
        <title>Candida pseudohaemulonii genome assembly and annotation.</title>
        <authorList>
            <person name="Munoz J.F."/>
            <person name="Gade L.G."/>
            <person name="Chow N.A."/>
            <person name="Litvintseva A.P."/>
            <person name="Loparev V.N."/>
            <person name="Cuomo C.A."/>
        </authorList>
    </citation>
    <scope>NUCLEOTIDE SEQUENCE [LARGE SCALE GENOMIC DNA]</scope>
    <source>
        <strain evidence="1 2">B12108</strain>
    </source>
</reference>
<dbReference type="GO" id="GO:0005759">
    <property type="term" value="C:mitochondrial matrix"/>
    <property type="evidence" value="ECO:0007669"/>
    <property type="project" value="TreeGrafter"/>
</dbReference>
<proteinExistence type="predicted"/>
<evidence type="ECO:0000313" key="2">
    <source>
        <dbReference type="Proteomes" id="UP000241107"/>
    </source>
</evidence>
<gene>
    <name evidence="1" type="ORF">C7M61_002752</name>
</gene>
<sequence>MWKTLVKQLNQELKLAQKKVAACRESLDYEKRKARLAYEKFRLITERKPFDNIELELANLARGKTTSAPYENTRAKQLLRSSNDINNLKNVVHHLRSLRVYDELLERYNPGISMSQEDNVKKTANMVGLQVPGRH</sequence>
<dbReference type="GeneID" id="36566141"/>
<organism evidence="1 2">
    <name type="scientific">Candidozyma pseudohaemuli</name>
    <dbReference type="NCBI Taxonomy" id="418784"/>
    <lineage>
        <taxon>Eukaryota</taxon>
        <taxon>Fungi</taxon>
        <taxon>Dikarya</taxon>
        <taxon>Ascomycota</taxon>
        <taxon>Saccharomycotina</taxon>
        <taxon>Pichiomycetes</taxon>
        <taxon>Metschnikowiaceae</taxon>
        <taxon>Candidozyma</taxon>
    </lineage>
</organism>
<dbReference type="EMBL" id="PYFQ01000006">
    <property type="protein sequence ID" value="PSK38196.1"/>
    <property type="molecule type" value="Genomic_DNA"/>
</dbReference>
<evidence type="ECO:0000313" key="1">
    <source>
        <dbReference type="EMBL" id="PSK38196.1"/>
    </source>
</evidence>
<protein>
    <submittedName>
        <fullName evidence="1">Uncharacterized protein</fullName>
    </submittedName>
</protein>
<dbReference type="RefSeq" id="XP_024713521.1">
    <property type="nucleotide sequence ID" value="XM_024858115.1"/>
</dbReference>
<dbReference type="AlphaFoldDB" id="A0A2P7YQG7"/>
<dbReference type="OrthoDB" id="15893at2759"/>
<accession>A0A2P7YQG7</accession>
<dbReference type="VEuPathDB" id="FungiDB:C7M61_002752"/>
<dbReference type="PANTHER" id="PTHR28015">
    <property type="entry name" value="ATP SYNTHASE ASSEMBLY FACTOR FMC1, MITOCHONDRIAL"/>
    <property type="match status" value="1"/>
</dbReference>
<dbReference type="PANTHER" id="PTHR28015:SF1">
    <property type="entry name" value="ATP SYNTHASE ASSEMBLY FACTOR FMC1, MITOCHONDRIAL"/>
    <property type="match status" value="1"/>
</dbReference>
<dbReference type="STRING" id="418784.A0A2P7YQG7"/>
<comment type="caution">
    <text evidence="1">The sequence shown here is derived from an EMBL/GenBank/DDBJ whole genome shotgun (WGS) entry which is preliminary data.</text>
</comment>
<dbReference type="Pfam" id="PF13233">
    <property type="entry name" value="Complex1_LYR_2"/>
    <property type="match status" value="1"/>
</dbReference>
<name>A0A2P7YQG7_9ASCO</name>
<dbReference type="Proteomes" id="UP000241107">
    <property type="component" value="Unassembled WGS sequence"/>
</dbReference>
<dbReference type="GO" id="GO:0033615">
    <property type="term" value="P:mitochondrial proton-transporting ATP synthase complex assembly"/>
    <property type="evidence" value="ECO:0007669"/>
    <property type="project" value="InterPro"/>
</dbReference>